<accession>A0AAD7MUV5</accession>
<evidence type="ECO:0008006" key="5">
    <source>
        <dbReference type="Google" id="ProtNLM"/>
    </source>
</evidence>
<keyword evidence="4" id="KW-1185">Reference proteome</keyword>
<feature type="compositionally biased region" description="Basic and acidic residues" evidence="2">
    <location>
        <begin position="726"/>
        <end position="742"/>
    </location>
</feature>
<feature type="region of interest" description="Disordered" evidence="2">
    <location>
        <begin position="680"/>
        <end position="794"/>
    </location>
</feature>
<feature type="coiled-coil region" evidence="1">
    <location>
        <begin position="129"/>
        <end position="156"/>
    </location>
</feature>
<evidence type="ECO:0000313" key="4">
    <source>
        <dbReference type="Proteomes" id="UP001215598"/>
    </source>
</evidence>
<comment type="caution">
    <text evidence="3">The sequence shown here is derived from an EMBL/GenBank/DDBJ whole genome shotgun (WGS) entry which is preliminary data.</text>
</comment>
<dbReference type="AlphaFoldDB" id="A0AAD7MUV5"/>
<dbReference type="EMBL" id="JARKIB010000135">
    <property type="protein sequence ID" value="KAJ7733975.1"/>
    <property type="molecule type" value="Genomic_DNA"/>
</dbReference>
<keyword evidence="1" id="KW-0175">Coiled coil</keyword>
<feature type="compositionally biased region" description="Acidic residues" evidence="2">
    <location>
        <begin position="770"/>
        <end position="783"/>
    </location>
</feature>
<name>A0AAD7MUV5_9AGAR</name>
<dbReference type="Proteomes" id="UP001215598">
    <property type="component" value="Unassembled WGS sequence"/>
</dbReference>
<evidence type="ECO:0000256" key="2">
    <source>
        <dbReference type="SAM" id="MobiDB-lite"/>
    </source>
</evidence>
<evidence type="ECO:0000256" key="1">
    <source>
        <dbReference type="SAM" id="Coils"/>
    </source>
</evidence>
<protein>
    <recommendedName>
        <fullName evidence="5">EF-hand domain-containing protein</fullName>
    </recommendedName>
</protein>
<proteinExistence type="predicted"/>
<gene>
    <name evidence="3" type="ORF">B0H16DRAFT_1732072</name>
</gene>
<feature type="compositionally biased region" description="Polar residues" evidence="2">
    <location>
        <begin position="680"/>
        <end position="695"/>
    </location>
</feature>
<reference evidence="3" key="1">
    <citation type="submission" date="2023-03" db="EMBL/GenBank/DDBJ databases">
        <title>Massive genome expansion in bonnet fungi (Mycena s.s.) driven by repeated elements and novel gene families across ecological guilds.</title>
        <authorList>
            <consortium name="Lawrence Berkeley National Laboratory"/>
            <person name="Harder C.B."/>
            <person name="Miyauchi S."/>
            <person name="Viragh M."/>
            <person name="Kuo A."/>
            <person name="Thoen E."/>
            <person name="Andreopoulos B."/>
            <person name="Lu D."/>
            <person name="Skrede I."/>
            <person name="Drula E."/>
            <person name="Henrissat B."/>
            <person name="Morin E."/>
            <person name="Kohler A."/>
            <person name="Barry K."/>
            <person name="LaButti K."/>
            <person name="Morin E."/>
            <person name="Salamov A."/>
            <person name="Lipzen A."/>
            <person name="Mereny Z."/>
            <person name="Hegedus B."/>
            <person name="Baldrian P."/>
            <person name="Stursova M."/>
            <person name="Weitz H."/>
            <person name="Taylor A."/>
            <person name="Grigoriev I.V."/>
            <person name="Nagy L.G."/>
            <person name="Martin F."/>
            <person name="Kauserud H."/>
        </authorList>
    </citation>
    <scope>NUCLEOTIDE SEQUENCE</scope>
    <source>
        <strain evidence="3">CBHHK182m</strain>
    </source>
</reference>
<evidence type="ECO:0000313" key="3">
    <source>
        <dbReference type="EMBL" id="KAJ7733975.1"/>
    </source>
</evidence>
<organism evidence="3 4">
    <name type="scientific">Mycena metata</name>
    <dbReference type="NCBI Taxonomy" id="1033252"/>
    <lineage>
        <taxon>Eukaryota</taxon>
        <taxon>Fungi</taxon>
        <taxon>Dikarya</taxon>
        <taxon>Basidiomycota</taxon>
        <taxon>Agaricomycotina</taxon>
        <taxon>Agaricomycetes</taxon>
        <taxon>Agaricomycetidae</taxon>
        <taxon>Agaricales</taxon>
        <taxon>Marasmiineae</taxon>
        <taxon>Mycenaceae</taxon>
        <taxon>Mycena</taxon>
    </lineage>
</organism>
<sequence length="794" mass="89011">MAALPDSSADVDIYLGPSRLPRISLHLTLHTDMNAKIDHADVAMQNAGKLIQQVANSASKKQNKANVRKILTALQQTMGVLGGAAEADPRAKAAVTVFMSVLQLELDRRDNEDEIVAVCYSMTSMVYVLRHLNSNVDRAGELLDQLEEQITNMSITIKEFGAFTDVYYTKCKSRLVRFARAGEFKAKIREFVNQFQEYQSNIEFVLIVQMAGNQARMAEDLREVTKGISTLIDHVGVPSTDSEKKAWDYIKKHGIQVLETEEGQTAVAKILQESITSNTIQALNSALDDLLDRNSTLFEVKLRGATMELAEAIDRSTNKILNRMESGPHDLIDDPDVKEIWKGNGWKYSVKCRTFIDAVSNHYTGKFAAPHDGDTPDDTWTLKILGKVINYPSLGEAMDEDASGFISVHEANHFLKKNKEDSTPTWFAFWAVGPLYLNDIYTEEISAIMDDLEDLCNKLKSGITDDGLDLAIDGYLDTIKIMKFITEWGEYTEGVSGVEDMDLEREDLVRVADRLSAKQRGIIEEELERIDYRLTAASMLPPVTQQTGFRIEQHILLLLSVILRKHYEIISGGMQNMSKAAFASEWEAMDFTLTILVFEFHDRFTALCRSWRSQKQDYIKPKNLIAKLIEDDEDEEDEDTDATTPASVENKVDQLTQRVSALDTRLNTIESMLKRILDLSSSESVSHAAQGTVQGDTRGVRGAVQHQTAEEEEPNQYTLPSGGEEYPPREEYHHSGGTREYDSENEGDGARTQWQDPDAARFGGGHNEGSEEPGSEGENEGENEGGQWQEQENF</sequence>
<feature type="compositionally biased region" description="Low complexity" evidence="2">
    <location>
        <begin position="785"/>
        <end position="794"/>
    </location>
</feature>